<organism evidence="2 3">
    <name type="scientific">Caerostris extrusa</name>
    <name type="common">Bark spider</name>
    <name type="synonym">Caerostris bankana</name>
    <dbReference type="NCBI Taxonomy" id="172846"/>
    <lineage>
        <taxon>Eukaryota</taxon>
        <taxon>Metazoa</taxon>
        <taxon>Ecdysozoa</taxon>
        <taxon>Arthropoda</taxon>
        <taxon>Chelicerata</taxon>
        <taxon>Arachnida</taxon>
        <taxon>Araneae</taxon>
        <taxon>Araneomorphae</taxon>
        <taxon>Entelegynae</taxon>
        <taxon>Araneoidea</taxon>
        <taxon>Araneidae</taxon>
        <taxon>Caerostris</taxon>
    </lineage>
</organism>
<dbReference type="EMBL" id="BPLR01019746">
    <property type="protein sequence ID" value="GIX71335.1"/>
    <property type="molecule type" value="Genomic_DNA"/>
</dbReference>
<keyword evidence="3" id="KW-1185">Reference proteome</keyword>
<gene>
    <name evidence="2" type="ORF">CEXT_185891</name>
</gene>
<feature type="transmembrane region" description="Helical" evidence="1">
    <location>
        <begin position="84"/>
        <end position="104"/>
    </location>
</feature>
<protein>
    <submittedName>
        <fullName evidence="2">Uncharacterized protein</fullName>
    </submittedName>
</protein>
<evidence type="ECO:0000313" key="3">
    <source>
        <dbReference type="Proteomes" id="UP001054945"/>
    </source>
</evidence>
<accession>A0AAV4MGB8</accession>
<evidence type="ECO:0000313" key="2">
    <source>
        <dbReference type="EMBL" id="GIX71335.1"/>
    </source>
</evidence>
<keyword evidence="1" id="KW-0812">Transmembrane</keyword>
<sequence length="110" mass="12740">MNRTGRLVRYLITKIRKHLHVLAEEPSLSLSQQNDFFLSYFPSRRWHRICIVCLSVDGFKTSTRAAILDSGKALKKRRIDPGDVLLLVFYYFFSKIFLDASGFLTGNKPK</sequence>
<comment type="caution">
    <text evidence="2">The sequence shown here is derived from an EMBL/GenBank/DDBJ whole genome shotgun (WGS) entry which is preliminary data.</text>
</comment>
<dbReference type="Proteomes" id="UP001054945">
    <property type="component" value="Unassembled WGS sequence"/>
</dbReference>
<name>A0AAV4MGB8_CAEEX</name>
<keyword evidence="1" id="KW-0472">Membrane</keyword>
<evidence type="ECO:0000256" key="1">
    <source>
        <dbReference type="SAM" id="Phobius"/>
    </source>
</evidence>
<keyword evidence="1" id="KW-1133">Transmembrane helix</keyword>
<proteinExistence type="predicted"/>
<reference evidence="2 3" key="1">
    <citation type="submission" date="2021-06" db="EMBL/GenBank/DDBJ databases">
        <title>Caerostris extrusa draft genome.</title>
        <authorList>
            <person name="Kono N."/>
            <person name="Arakawa K."/>
        </authorList>
    </citation>
    <scope>NUCLEOTIDE SEQUENCE [LARGE SCALE GENOMIC DNA]</scope>
</reference>
<dbReference type="AlphaFoldDB" id="A0AAV4MGB8"/>